<dbReference type="GO" id="GO:0000155">
    <property type="term" value="F:phosphorelay sensor kinase activity"/>
    <property type="evidence" value="ECO:0007669"/>
    <property type="project" value="InterPro"/>
</dbReference>
<dbReference type="InterPro" id="IPR003594">
    <property type="entry name" value="HATPase_dom"/>
</dbReference>
<keyword evidence="8" id="KW-0902">Two-component regulatory system</keyword>
<reference evidence="12 13" key="1">
    <citation type="journal article" date="2011" name="Stand. Genomic Sci.">
        <title>Complete genome sequence of Haliscomenobacter hydrossis type strain (O).</title>
        <authorList>
            <consortium name="US DOE Joint Genome Institute (JGI-PGF)"/>
            <person name="Daligault H."/>
            <person name="Lapidus A."/>
            <person name="Zeytun A."/>
            <person name="Nolan M."/>
            <person name="Lucas S."/>
            <person name="Del Rio T.G."/>
            <person name="Tice H."/>
            <person name="Cheng J.F."/>
            <person name="Tapia R."/>
            <person name="Han C."/>
            <person name="Goodwin L."/>
            <person name="Pitluck S."/>
            <person name="Liolios K."/>
            <person name="Pagani I."/>
            <person name="Ivanova N."/>
            <person name="Huntemann M."/>
            <person name="Mavromatis K."/>
            <person name="Mikhailova N."/>
            <person name="Pati A."/>
            <person name="Chen A."/>
            <person name="Palaniappan K."/>
            <person name="Land M."/>
            <person name="Hauser L."/>
            <person name="Brambilla E.M."/>
            <person name="Rohde M."/>
            <person name="Verbarg S."/>
            <person name="Goker M."/>
            <person name="Bristow J."/>
            <person name="Eisen J.A."/>
            <person name="Markowitz V."/>
            <person name="Hugenholtz P."/>
            <person name="Kyrpides N.C."/>
            <person name="Klenk H.P."/>
            <person name="Woyke T."/>
        </authorList>
    </citation>
    <scope>NUCLEOTIDE SEQUENCE [LARGE SCALE GENOMIC DNA]</scope>
    <source>
        <strain evidence="13">ATCC 27775 / DSM 1100 / LMG 10767 / O</strain>
    </source>
</reference>
<dbReference type="Pfam" id="PF02518">
    <property type="entry name" value="HATPase_c"/>
    <property type="match status" value="1"/>
</dbReference>
<dbReference type="GO" id="GO:0046983">
    <property type="term" value="F:protein dimerization activity"/>
    <property type="evidence" value="ECO:0007669"/>
    <property type="project" value="InterPro"/>
</dbReference>
<dbReference type="Gene3D" id="1.20.5.1930">
    <property type="match status" value="1"/>
</dbReference>
<dbReference type="InterPro" id="IPR011712">
    <property type="entry name" value="Sig_transdc_His_kin_sub3_dim/P"/>
</dbReference>
<feature type="transmembrane region" description="Helical" evidence="9">
    <location>
        <begin position="207"/>
        <end position="227"/>
    </location>
</feature>
<dbReference type="OrthoDB" id="613787at2"/>
<dbReference type="InterPro" id="IPR005467">
    <property type="entry name" value="His_kinase_dom"/>
</dbReference>
<comment type="catalytic activity">
    <reaction evidence="1">
        <text>ATP + protein L-histidine = ADP + protein N-phospho-L-histidine.</text>
        <dbReference type="EC" id="2.7.13.3"/>
    </reaction>
</comment>
<keyword evidence="7" id="KW-0067">ATP-binding</keyword>
<name>F4KUI0_HALH1</name>
<dbReference type="AlphaFoldDB" id="F4KUI0"/>
<dbReference type="RefSeq" id="WP_013766954.1">
    <property type="nucleotide sequence ID" value="NC_015510.1"/>
</dbReference>
<keyword evidence="13" id="KW-1185">Reference proteome</keyword>
<evidence type="ECO:0000256" key="8">
    <source>
        <dbReference type="ARBA" id="ARBA00023012"/>
    </source>
</evidence>
<dbReference type="Proteomes" id="UP000008461">
    <property type="component" value="Chromosome"/>
</dbReference>
<feature type="domain" description="Histidine kinase" evidence="11">
    <location>
        <begin position="443"/>
        <end position="634"/>
    </location>
</feature>
<dbReference type="SUPFAM" id="SSF55874">
    <property type="entry name" value="ATPase domain of HSP90 chaperone/DNA topoisomerase II/histidine kinase"/>
    <property type="match status" value="1"/>
</dbReference>
<feature type="transmembrane region" description="Helical" evidence="9">
    <location>
        <begin position="362"/>
        <end position="382"/>
    </location>
</feature>
<dbReference type="EMBL" id="CP002691">
    <property type="protein sequence ID" value="AEE52416.1"/>
    <property type="molecule type" value="Genomic_DNA"/>
</dbReference>
<dbReference type="STRING" id="760192.Halhy_4577"/>
<dbReference type="EC" id="2.7.13.3" evidence="2"/>
<feature type="transmembrane region" description="Helical" evidence="9">
    <location>
        <begin position="264"/>
        <end position="287"/>
    </location>
</feature>
<dbReference type="InterPro" id="IPR011623">
    <property type="entry name" value="7TMR_DISM_rcpt_extracell_dom1"/>
</dbReference>
<reference key="2">
    <citation type="submission" date="2011-04" db="EMBL/GenBank/DDBJ databases">
        <title>Complete sequence of chromosome of Haliscomenobacter hydrossis DSM 1100.</title>
        <authorList>
            <consortium name="US DOE Joint Genome Institute (JGI-PGF)"/>
            <person name="Lucas S."/>
            <person name="Han J."/>
            <person name="Lapidus A."/>
            <person name="Bruce D."/>
            <person name="Goodwin L."/>
            <person name="Pitluck S."/>
            <person name="Peters L."/>
            <person name="Kyrpides N."/>
            <person name="Mavromatis K."/>
            <person name="Ivanova N."/>
            <person name="Ovchinnikova G."/>
            <person name="Pagani I."/>
            <person name="Daligault H."/>
            <person name="Detter J.C."/>
            <person name="Han C."/>
            <person name="Land M."/>
            <person name="Hauser L."/>
            <person name="Markowitz V."/>
            <person name="Cheng J.-F."/>
            <person name="Hugenholtz P."/>
            <person name="Woyke T."/>
            <person name="Wu D."/>
            <person name="Verbarg S."/>
            <person name="Frueling A."/>
            <person name="Brambilla E."/>
            <person name="Klenk H.-P."/>
            <person name="Eisen J.A."/>
        </authorList>
    </citation>
    <scope>NUCLEOTIDE SEQUENCE</scope>
    <source>
        <strain>DSM 1100</strain>
    </source>
</reference>
<evidence type="ECO:0000256" key="6">
    <source>
        <dbReference type="ARBA" id="ARBA00022777"/>
    </source>
</evidence>
<protein>
    <recommendedName>
        <fullName evidence="2">histidine kinase</fullName>
        <ecNumber evidence="2">2.7.13.3</ecNumber>
    </recommendedName>
</protein>
<evidence type="ECO:0000256" key="10">
    <source>
        <dbReference type="SAM" id="SignalP"/>
    </source>
</evidence>
<feature type="transmembrane region" description="Helical" evidence="9">
    <location>
        <begin position="329"/>
        <end position="350"/>
    </location>
</feature>
<sequence length="634" mass="71441">MCNKHRIPNVPIALLLCGIFMALSFSASATDTLQADTKAVLELNDHTTNDFIQPEVEFFSDDTGQSNFQAVLSTSAAAWHSVSTLAYQTLKADSRCWIRIRLQNNGDKTRQGLWALSSQEIMKAKHYSITSAGIDSSPVSGQNIPLHQRPVAIPDLVFPVELRAHSQTISYIMMEAGPVQIQTNLNLFIQDHPRFLKSFRMWSTKKGLLTGFMEAFCVVALGLVIFFRTRTHVLYFTYLMGATLFVAADRGVAALHFWPGWPQFYGIAPDFFLFVCLSSFVFLVYYLLQARRFYPALRWLLRMHVLVGLVFVLTEIFKSDVPAGVYDLFAGLFAGLSAFSMLLMLGLAMFQFLKHKNEEAGYVALIFVPLLVTSVTLFATDAGLIKKTVFINDSLINISIVTELCIVSIVVFRNQYLATLRFQMQAQENKLLRMQEMERIAADLHDEVGSTLSSISILSALGKGELQTERIKSRLDRINNQTLEVLEIMNDIIWSIKPNHEHTSYTIERMKAFLSNVLQDHNIRIQWQVNDALNTLNLRAEQRKNMYLILKESINNILKYAQASEIAVAIDWTDGQVVMKIRDNGCGFNVHENRAKGNGLGNMQMRAQKINGALHIESQVPGGTTVQVSFPFVP</sequence>
<dbReference type="HOGENOM" id="CLU_029850_0_0_10"/>
<keyword evidence="10" id="KW-0732">Signal</keyword>
<keyword evidence="9" id="KW-1133">Transmembrane helix</keyword>
<evidence type="ECO:0000256" key="5">
    <source>
        <dbReference type="ARBA" id="ARBA00022741"/>
    </source>
</evidence>
<feature type="transmembrane region" description="Helical" evidence="9">
    <location>
        <begin position="234"/>
        <end position="258"/>
    </location>
</feature>
<dbReference type="SMART" id="SM00387">
    <property type="entry name" value="HATPase_c"/>
    <property type="match status" value="1"/>
</dbReference>
<dbReference type="GO" id="GO:0016020">
    <property type="term" value="C:membrane"/>
    <property type="evidence" value="ECO:0007669"/>
    <property type="project" value="InterPro"/>
</dbReference>
<proteinExistence type="predicted"/>
<keyword evidence="5" id="KW-0547">Nucleotide-binding</keyword>
<keyword evidence="9" id="KW-0812">Transmembrane</keyword>
<dbReference type="PANTHER" id="PTHR24421:SF10">
    <property type="entry name" value="NITRATE_NITRITE SENSOR PROTEIN NARQ"/>
    <property type="match status" value="1"/>
</dbReference>
<dbReference type="PROSITE" id="PS50109">
    <property type="entry name" value="HIS_KIN"/>
    <property type="match status" value="1"/>
</dbReference>
<dbReference type="Gene3D" id="3.30.565.10">
    <property type="entry name" value="Histidine kinase-like ATPase, C-terminal domain"/>
    <property type="match status" value="1"/>
</dbReference>
<feature type="signal peptide" evidence="10">
    <location>
        <begin position="1"/>
        <end position="29"/>
    </location>
</feature>
<gene>
    <name evidence="12" type="ordered locus">Halhy_4577</name>
</gene>
<keyword evidence="9" id="KW-0472">Membrane</keyword>
<evidence type="ECO:0000313" key="12">
    <source>
        <dbReference type="EMBL" id="AEE52416.1"/>
    </source>
</evidence>
<dbReference type="PANTHER" id="PTHR24421">
    <property type="entry name" value="NITRATE/NITRITE SENSOR PROTEIN NARX-RELATED"/>
    <property type="match status" value="1"/>
</dbReference>
<feature type="transmembrane region" description="Helical" evidence="9">
    <location>
        <begin position="299"/>
        <end position="317"/>
    </location>
</feature>
<organism evidence="12 13">
    <name type="scientific">Haliscomenobacter hydrossis (strain ATCC 27775 / DSM 1100 / LMG 10767 / O)</name>
    <dbReference type="NCBI Taxonomy" id="760192"/>
    <lineage>
        <taxon>Bacteria</taxon>
        <taxon>Pseudomonadati</taxon>
        <taxon>Bacteroidota</taxon>
        <taxon>Saprospiria</taxon>
        <taxon>Saprospirales</taxon>
        <taxon>Haliscomenobacteraceae</taxon>
        <taxon>Haliscomenobacter</taxon>
    </lineage>
</organism>
<dbReference type="Pfam" id="PF07730">
    <property type="entry name" value="HisKA_3"/>
    <property type="match status" value="1"/>
</dbReference>
<dbReference type="InterPro" id="IPR036890">
    <property type="entry name" value="HATPase_C_sf"/>
</dbReference>
<dbReference type="Pfam" id="PF07696">
    <property type="entry name" value="7TMR-DISMED2"/>
    <property type="match status" value="1"/>
</dbReference>
<evidence type="ECO:0000256" key="9">
    <source>
        <dbReference type="SAM" id="Phobius"/>
    </source>
</evidence>
<evidence type="ECO:0000313" key="13">
    <source>
        <dbReference type="Proteomes" id="UP000008461"/>
    </source>
</evidence>
<evidence type="ECO:0000256" key="7">
    <source>
        <dbReference type="ARBA" id="ARBA00022840"/>
    </source>
</evidence>
<evidence type="ECO:0000259" key="11">
    <source>
        <dbReference type="PROSITE" id="PS50109"/>
    </source>
</evidence>
<evidence type="ECO:0000256" key="1">
    <source>
        <dbReference type="ARBA" id="ARBA00000085"/>
    </source>
</evidence>
<evidence type="ECO:0000256" key="4">
    <source>
        <dbReference type="ARBA" id="ARBA00022679"/>
    </source>
</evidence>
<dbReference type="GO" id="GO:0005524">
    <property type="term" value="F:ATP binding"/>
    <property type="evidence" value="ECO:0007669"/>
    <property type="project" value="UniProtKB-KW"/>
</dbReference>
<dbReference type="CDD" id="cd16917">
    <property type="entry name" value="HATPase_UhpB-NarQ-NarX-like"/>
    <property type="match status" value="1"/>
</dbReference>
<keyword evidence="6 12" id="KW-0418">Kinase</keyword>
<feature type="transmembrane region" description="Helical" evidence="9">
    <location>
        <begin position="394"/>
        <end position="412"/>
    </location>
</feature>
<accession>F4KUI0</accession>
<evidence type="ECO:0000256" key="2">
    <source>
        <dbReference type="ARBA" id="ARBA00012438"/>
    </source>
</evidence>
<dbReference type="Gene3D" id="2.60.40.2380">
    <property type="match status" value="1"/>
</dbReference>
<dbReference type="eggNOG" id="COG4585">
    <property type="taxonomic scope" value="Bacteria"/>
</dbReference>
<evidence type="ECO:0000256" key="3">
    <source>
        <dbReference type="ARBA" id="ARBA00022553"/>
    </source>
</evidence>
<keyword evidence="4" id="KW-0808">Transferase</keyword>
<keyword evidence="3" id="KW-0597">Phosphoprotein</keyword>
<feature type="chain" id="PRO_5003310318" description="histidine kinase" evidence="10">
    <location>
        <begin position="30"/>
        <end position="634"/>
    </location>
</feature>
<dbReference type="InterPro" id="IPR050482">
    <property type="entry name" value="Sensor_HK_TwoCompSys"/>
</dbReference>
<dbReference type="InterPro" id="IPR011622">
    <property type="entry name" value="7TMR_DISM_rcpt_extracell_dom2"/>
</dbReference>
<dbReference type="Pfam" id="PF07695">
    <property type="entry name" value="7TMR-DISM_7TM"/>
    <property type="match status" value="1"/>
</dbReference>
<dbReference type="KEGG" id="hhy:Halhy_4577"/>